<reference evidence="3" key="1">
    <citation type="journal article" date="2013" name="Genome Announc.">
        <title>Draft Genome Sequence of Streptomyces bottropensis ATCC 25435, a Bottromycin-Producing Actinomycete.</title>
        <authorList>
            <person name="Zhang H."/>
            <person name="Zhou W."/>
            <person name="Zhuang Y."/>
            <person name="Liang X."/>
            <person name="Liu T."/>
        </authorList>
    </citation>
    <scope>NUCLEOTIDE SEQUENCE [LARGE SCALE GENOMIC DNA]</scope>
    <source>
        <strain evidence="3">ATCC 25435</strain>
    </source>
</reference>
<evidence type="ECO:0000256" key="1">
    <source>
        <dbReference type="SAM" id="Phobius"/>
    </source>
</evidence>
<keyword evidence="1" id="KW-0812">Transmembrane</keyword>
<name>M3D9K7_9ACTN</name>
<protein>
    <submittedName>
        <fullName evidence="2">Acyltransferase 3</fullName>
    </submittedName>
</protein>
<gene>
    <name evidence="2" type="ORF">SBD_6043</name>
</gene>
<organism evidence="2 3">
    <name type="scientific">Streptomyces bottropensis ATCC 25435</name>
    <dbReference type="NCBI Taxonomy" id="1054862"/>
    <lineage>
        <taxon>Bacteria</taxon>
        <taxon>Bacillati</taxon>
        <taxon>Actinomycetota</taxon>
        <taxon>Actinomycetes</taxon>
        <taxon>Kitasatosporales</taxon>
        <taxon>Streptomycetaceae</taxon>
        <taxon>Streptomyces</taxon>
    </lineage>
</organism>
<dbReference type="AlphaFoldDB" id="M3D9K7"/>
<proteinExistence type="predicted"/>
<dbReference type="Proteomes" id="UP000030760">
    <property type="component" value="Unassembled WGS sequence"/>
</dbReference>
<dbReference type="GO" id="GO:0016746">
    <property type="term" value="F:acyltransferase activity"/>
    <property type="evidence" value="ECO:0007669"/>
    <property type="project" value="UniProtKB-KW"/>
</dbReference>
<keyword evidence="2" id="KW-0808">Transferase</keyword>
<sequence>MVSVRERPVLALSVGLLTLLRETASGDNRLTRELAADAYAVYIDHLPIVVTLQYHLADRGLSATAAWSIVSVTAVPTSFLLAAGLRRLPGFRRVL</sequence>
<keyword evidence="2" id="KW-0012">Acyltransferase</keyword>
<feature type="transmembrane region" description="Helical" evidence="1">
    <location>
        <begin position="65"/>
        <end position="85"/>
    </location>
</feature>
<keyword evidence="1" id="KW-1133">Transmembrane helix</keyword>
<dbReference type="EMBL" id="KB405094">
    <property type="protein sequence ID" value="EMF52967.1"/>
    <property type="molecule type" value="Genomic_DNA"/>
</dbReference>
<evidence type="ECO:0000313" key="2">
    <source>
        <dbReference type="EMBL" id="EMF52967.1"/>
    </source>
</evidence>
<evidence type="ECO:0000313" key="3">
    <source>
        <dbReference type="Proteomes" id="UP000030760"/>
    </source>
</evidence>
<accession>M3D9K7</accession>
<keyword evidence="1" id="KW-0472">Membrane</keyword>